<accession>A0A6N9V0K1</accession>
<dbReference type="AlphaFoldDB" id="A0A6N9V0K1"/>
<evidence type="ECO:0000313" key="3">
    <source>
        <dbReference type="Proteomes" id="UP000471648"/>
    </source>
</evidence>
<protein>
    <submittedName>
        <fullName evidence="2">Uncharacterized protein</fullName>
    </submittedName>
</protein>
<comment type="caution">
    <text evidence="2">The sequence shown here is derived from an EMBL/GenBank/DDBJ whole genome shotgun (WGS) entry which is preliminary data.</text>
</comment>
<evidence type="ECO:0000313" key="2">
    <source>
        <dbReference type="EMBL" id="NEB66400.1"/>
    </source>
</evidence>
<name>A0A6N9V0K1_STRMI</name>
<feature type="signal peptide" evidence="1">
    <location>
        <begin position="1"/>
        <end position="34"/>
    </location>
</feature>
<feature type="non-terminal residue" evidence="2">
    <location>
        <position position="57"/>
    </location>
</feature>
<organism evidence="2 3">
    <name type="scientific">Streptomyces microflavus</name>
    <name type="common">Streptomyces lipmanii</name>
    <dbReference type="NCBI Taxonomy" id="1919"/>
    <lineage>
        <taxon>Bacteria</taxon>
        <taxon>Bacillati</taxon>
        <taxon>Actinomycetota</taxon>
        <taxon>Actinomycetes</taxon>
        <taxon>Kitasatosporales</taxon>
        <taxon>Streptomycetaceae</taxon>
        <taxon>Streptomyces</taxon>
    </lineage>
</organism>
<sequence>MHRKRPRLRQAVALLTGALLTSASLGLAALPASAADPEAIGKPAAAPTFQQVTLAKG</sequence>
<dbReference type="Proteomes" id="UP000471648">
    <property type="component" value="Unassembled WGS sequence"/>
</dbReference>
<feature type="chain" id="PRO_5026829806" evidence="1">
    <location>
        <begin position="35"/>
        <end position="57"/>
    </location>
</feature>
<proteinExistence type="predicted"/>
<reference evidence="2 3" key="1">
    <citation type="submission" date="2020-01" db="EMBL/GenBank/DDBJ databases">
        <title>Insect and environment-associated Actinomycetes.</title>
        <authorList>
            <person name="Currrie C."/>
            <person name="Chevrette M."/>
            <person name="Carlson C."/>
            <person name="Stubbendieck R."/>
            <person name="Wendt-Pienkowski E."/>
        </authorList>
    </citation>
    <scope>NUCLEOTIDE SEQUENCE [LARGE SCALE GENOMIC DNA]</scope>
    <source>
        <strain evidence="2 3">SID14438</strain>
    </source>
</reference>
<dbReference type="EMBL" id="JAAGME010000233">
    <property type="protein sequence ID" value="NEB66400.1"/>
    <property type="molecule type" value="Genomic_DNA"/>
</dbReference>
<keyword evidence="1" id="KW-0732">Signal</keyword>
<gene>
    <name evidence="2" type="ORF">G3I39_04910</name>
</gene>
<evidence type="ECO:0000256" key="1">
    <source>
        <dbReference type="SAM" id="SignalP"/>
    </source>
</evidence>